<dbReference type="Proteomes" id="UP001152484">
    <property type="component" value="Unassembled WGS sequence"/>
</dbReference>
<gene>
    <name evidence="1" type="ORF">CEURO_LOCUS5653</name>
</gene>
<evidence type="ECO:0000313" key="2">
    <source>
        <dbReference type="Proteomes" id="UP001152484"/>
    </source>
</evidence>
<reference evidence="1" key="1">
    <citation type="submission" date="2022-07" db="EMBL/GenBank/DDBJ databases">
        <authorList>
            <person name="Macas J."/>
            <person name="Novak P."/>
            <person name="Neumann P."/>
        </authorList>
    </citation>
    <scope>NUCLEOTIDE SEQUENCE</scope>
</reference>
<sequence length="142" mass="15615">MYAISEPLALVINILPQWPCPDYGELRSATHLAELQDILLEHEQKLQEAGTSSSVQILYPQSTTRMLQDARLTPLCPLIAGVIMLDVVVVDTVMVSPRTPSRMVLSAGFAIFPGMRSNNAGNYSGFFRPRISWIGSALRGPM</sequence>
<evidence type="ECO:0000313" key="1">
    <source>
        <dbReference type="EMBL" id="CAH9075965.1"/>
    </source>
</evidence>
<dbReference type="AlphaFoldDB" id="A0A9P0YUK0"/>
<proteinExistence type="predicted"/>
<organism evidence="1 2">
    <name type="scientific">Cuscuta europaea</name>
    <name type="common">European dodder</name>
    <dbReference type="NCBI Taxonomy" id="41803"/>
    <lineage>
        <taxon>Eukaryota</taxon>
        <taxon>Viridiplantae</taxon>
        <taxon>Streptophyta</taxon>
        <taxon>Embryophyta</taxon>
        <taxon>Tracheophyta</taxon>
        <taxon>Spermatophyta</taxon>
        <taxon>Magnoliopsida</taxon>
        <taxon>eudicotyledons</taxon>
        <taxon>Gunneridae</taxon>
        <taxon>Pentapetalae</taxon>
        <taxon>asterids</taxon>
        <taxon>lamiids</taxon>
        <taxon>Solanales</taxon>
        <taxon>Convolvulaceae</taxon>
        <taxon>Cuscuteae</taxon>
        <taxon>Cuscuta</taxon>
        <taxon>Cuscuta subgen. Cuscuta</taxon>
    </lineage>
</organism>
<keyword evidence="2" id="KW-1185">Reference proteome</keyword>
<dbReference type="EMBL" id="CAMAPE010000010">
    <property type="protein sequence ID" value="CAH9075965.1"/>
    <property type="molecule type" value="Genomic_DNA"/>
</dbReference>
<accession>A0A9P0YUK0</accession>
<comment type="caution">
    <text evidence="1">The sequence shown here is derived from an EMBL/GenBank/DDBJ whole genome shotgun (WGS) entry which is preliminary data.</text>
</comment>
<protein>
    <submittedName>
        <fullName evidence="1">Uncharacterized protein</fullName>
    </submittedName>
</protein>
<name>A0A9P0YUK0_CUSEU</name>